<protein>
    <recommendedName>
        <fullName evidence="4">Lipoprotein</fullName>
    </recommendedName>
</protein>
<keyword evidence="3" id="KW-1185">Reference proteome</keyword>
<accession>A0ABT4LP24</accession>
<evidence type="ECO:0000256" key="1">
    <source>
        <dbReference type="SAM" id="SignalP"/>
    </source>
</evidence>
<feature type="chain" id="PRO_5045760686" description="Lipoprotein" evidence="1">
    <location>
        <begin position="18"/>
        <end position="210"/>
    </location>
</feature>
<feature type="signal peptide" evidence="1">
    <location>
        <begin position="1"/>
        <end position="17"/>
    </location>
</feature>
<keyword evidence="1" id="KW-0732">Signal</keyword>
<evidence type="ECO:0000313" key="3">
    <source>
        <dbReference type="Proteomes" id="UP001069802"/>
    </source>
</evidence>
<dbReference type="RefSeq" id="WP_269424993.1">
    <property type="nucleotide sequence ID" value="NZ_JAPWGY010000011.1"/>
</dbReference>
<proteinExistence type="predicted"/>
<reference evidence="2" key="1">
    <citation type="submission" date="2022-12" db="EMBL/GenBank/DDBJ databases">
        <title>Bacterial isolates from different developmental stages of Nematostella vectensis.</title>
        <authorList>
            <person name="Fraune S."/>
        </authorList>
    </citation>
    <scope>NUCLEOTIDE SEQUENCE</scope>
    <source>
        <strain evidence="2">G21630-S1</strain>
    </source>
</reference>
<organism evidence="2 3">
    <name type="scientific">Kiloniella laminariae</name>
    <dbReference type="NCBI Taxonomy" id="454162"/>
    <lineage>
        <taxon>Bacteria</taxon>
        <taxon>Pseudomonadati</taxon>
        <taxon>Pseudomonadota</taxon>
        <taxon>Alphaproteobacteria</taxon>
        <taxon>Rhodospirillales</taxon>
        <taxon>Kiloniellaceae</taxon>
        <taxon>Kiloniella</taxon>
    </lineage>
</organism>
<sequence length="210" mass="22870">MPKNLLVLALVSLPLLAACSVTKPSEKALSHLSSSYTPGQIGYCYGHGCTFKGEIHLDESQWGEIQAMFKDKDLDPEAERFALATAVGKLEDYAGKQNGTSGDRAGTFMDGVGNRQLDCIDEAVNASNFIGLLQRDGLLQHHELRRPVLRSWVSGNILHATAVIEQVDPQGREKGSKWSVDSSFFKNGEKATVAPLEQWQTGWVPEGGVN</sequence>
<dbReference type="EMBL" id="JAPWGY010000011">
    <property type="protein sequence ID" value="MCZ4282851.1"/>
    <property type="molecule type" value="Genomic_DNA"/>
</dbReference>
<evidence type="ECO:0000313" key="2">
    <source>
        <dbReference type="EMBL" id="MCZ4282851.1"/>
    </source>
</evidence>
<comment type="caution">
    <text evidence="2">The sequence shown here is derived from an EMBL/GenBank/DDBJ whole genome shotgun (WGS) entry which is preliminary data.</text>
</comment>
<evidence type="ECO:0008006" key="4">
    <source>
        <dbReference type="Google" id="ProtNLM"/>
    </source>
</evidence>
<name>A0ABT4LP24_9PROT</name>
<dbReference type="PROSITE" id="PS51257">
    <property type="entry name" value="PROKAR_LIPOPROTEIN"/>
    <property type="match status" value="1"/>
</dbReference>
<dbReference type="Proteomes" id="UP001069802">
    <property type="component" value="Unassembled WGS sequence"/>
</dbReference>
<gene>
    <name evidence="2" type="ORF">O4H49_18850</name>
</gene>